<dbReference type="PANTHER" id="PTHR11727">
    <property type="entry name" value="DIMETHYLADENOSINE TRANSFERASE"/>
    <property type="match status" value="1"/>
</dbReference>
<evidence type="ECO:0000256" key="1">
    <source>
        <dbReference type="ARBA" id="ARBA00004173"/>
    </source>
</evidence>
<evidence type="ECO:0000256" key="6">
    <source>
        <dbReference type="ARBA" id="ARBA00022884"/>
    </source>
</evidence>
<organism evidence="9 10">
    <name type="scientific">Geosmithia morbida</name>
    <dbReference type="NCBI Taxonomy" id="1094350"/>
    <lineage>
        <taxon>Eukaryota</taxon>
        <taxon>Fungi</taxon>
        <taxon>Dikarya</taxon>
        <taxon>Ascomycota</taxon>
        <taxon>Pezizomycotina</taxon>
        <taxon>Sordariomycetes</taxon>
        <taxon>Hypocreomycetidae</taxon>
        <taxon>Hypocreales</taxon>
        <taxon>Bionectriaceae</taxon>
        <taxon>Geosmithia</taxon>
    </lineage>
</organism>
<dbReference type="Gene3D" id="1.10.8.100">
    <property type="entry name" value="Ribosomal RNA adenine dimethylase-like, domain 2"/>
    <property type="match status" value="1"/>
</dbReference>
<feature type="compositionally biased region" description="Low complexity" evidence="8">
    <location>
        <begin position="581"/>
        <end position="590"/>
    </location>
</feature>
<dbReference type="EMBL" id="JAANYQ010000002">
    <property type="protein sequence ID" value="KAF4126240.1"/>
    <property type="molecule type" value="Genomic_DNA"/>
</dbReference>
<evidence type="ECO:0000256" key="2">
    <source>
        <dbReference type="ARBA" id="ARBA00013836"/>
    </source>
</evidence>
<comment type="function">
    <text evidence="7">Mitochondrial transcription factor that confers selective promoter recognition on the core subunit of the yeast mitochondrial RNA polymerase. Interacts with DNA in a non-specific manner.</text>
</comment>
<accession>A0A9P4Z0E1</accession>
<evidence type="ECO:0000313" key="10">
    <source>
        <dbReference type="Proteomes" id="UP000749293"/>
    </source>
</evidence>
<proteinExistence type="predicted"/>
<dbReference type="RefSeq" id="XP_035324892.1">
    <property type="nucleotide sequence ID" value="XM_035463468.1"/>
</dbReference>
<dbReference type="GO" id="GO:0034246">
    <property type="term" value="F:mitochondrial transcription factor activity"/>
    <property type="evidence" value="ECO:0007669"/>
    <property type="project" value="TreeGrafter"/>
</dbReference>
<evidence type="ECO:0000313" key="9">
    <source>
        <dbReference type="EMBL" id="KAF4126240.1"/>
    </source>
</evidence>
<keyword evidence="5" id="KW-0949">S-adenosyl-L-methionine</keyword>
<dbReference type="InterPro" id="IPR001737">
    <property type="entry name" value="KsgA/Erm"/>
</dbReference>
<keyword evidence="3" id="KW-0489">Methyltransferase</keyword>
<keyword evidence="6" id="KW-0694">RNA-binding</keyword>
<comment type="subcellular location">
    <subcellularLocation>
        <location evidence="1">Mitochondrion</location>
    </subcellularLocation>
</comment>
<keyword evidence="4" id="KW-0808">Transferase</keyword>
<dbReference type="Proteomes" id="UP000749293">
    <property type="component" value="Unassembled WGS sequence"/>
</dbReference>
<dbReference type="AlphaFoldDB" id="A0A9P4Z0E1"/>
<dbReference type="OrthoDB" id="16079at2759"/>
<dbReference type="GO" id="GO:0003723">
    <property type="term" value="F:RNA binding"/>
    <property type="evidence" value="ECO:0007669"/>
    <property type="project" value="UniProtKB-KW"/>
</dbReference>
<evidence type="ECO:0000256" key="4">
    <source>
        <dbReference type="ARBA" id="ARBA00022679"/>
    </source>
</evidence>
<dbReference type="InterPro" id="IPR029063">
    <property type="entry name" value="SAM-dependent_MTases_sf"/>
</dbReference>
<reference evidence="9" key="1">
    <citation type="submission" date="2020-03" db="EMBL/GenBank/DDBJ databases">
        <title>Site-based positive gene gene selection in Geosmithia morbida across the United States reveals a broad range of putative effectors and factors for local host and environmental adapation.</title>
        <authorList>
            <person name="Onufrak A."/>
            <person name="Murdoch R.W."/>
            <person name="Gazis R."/>
            <person name="Huff M."/>
            <person name="Staton M."/>
            <person name="Klingeman W."/>
            <person name="Hadziabdic D."/>
        </authorList>
    </citation>
    <scope>NUCLEOTIDE SEQUENCE</scope>
    <source>
        <strain evidence="9">1262</strain>
    </source>
</reference>
<protein>
    <recommendedName>
        <fullName evidence="2">Mitochondrial transcription factor 1</fullName>
    </recommendedName>
</protein>
<dbReference type="GO" id="GO:0034245">
    <property type="term" value="C:mitochondrial DNA-directed RNA polymerase complex"/>
    <property type="evidence" value="ECO:0007669"/>
    <property type="project" value="TreeGrafter"/>
</dbReference>
<sequence>MGVRTKKTSAAADSLTRQEWPMAEKLHKAKLWSPNKRTTRALGKAPSLGPVESRRVNVVSDELCERHRGCDLFDINPGASLWSRALHDAVQPRRHIMMDPSARDYEALRKEVMGDRPNIEVIGESGIIWPELNKVLSSHLDPHHERVGNADKDKEPSQPQRNDMLLVTANLAMFPKKSLWNFDNVATMVLYQLMSSIPTSTLFQRYGSVRMLIWINDDIKRRVLPRSIVGRKRSAFEAELACEWIHEVAGSDVPDASTERLSLRDEWLHVESAARVLQRMEKQGITTPAGRETRMLQTVMADADLRSQPLSGHRPPKLLRPFRTELANMESGDDDTARNARDVKRLKALQYRDRHTSKEAENYLELIQLHGRLLHMDASTAEFQLASAEFDGRLEGMRKNQRNEFLLFRDNHHIFRHHGPRPALLWDRRDYEPLAIDTTDLYPNAPTCLLDIQPKSMDPVLRQYGPSSSRSGDYASLILRSLFNSTTHPIHTRAMDSVWPGFSDMAREHCPSLWAPNFGGSPMNGYGSLPVRCISETHWVELMRAWMRWPFRPSYHHMLGRSLEHDEDDDGSGGAGGGDVRGSASGSASS</sequence>
<dbReference type="GO" id="GO:0006391">
    <property type="term" value="P:transcription initiation at mitochondrial promoter"/>
    <property type="evidence" value="ECO:0007669"/>
    <property type="project" value="TreeGrafter"/>
</dbReference>
<dbReference type="SUPFAM" id="SSF53335">
    <property type="entry name" value="S-adenosyl-L-methionine-dependent methyltransferases"/>
    <property type="match status" value="1"/>
</dbReference>
<dbReference type="GO" id="GO:0008168">
    <property type="term" value="F:methyltransferase activity"/>
    <property type="evidence" value="ECO:0007669"/>
    <property type="project" value="UniProtKB-KW"/>
</dbReference>
<gene>
    <name evidence="9" type="ORF">GMORB2_1486</name>
</gene>
<dbReference type="PANTHER" id="PTHR11727:SF17">
    <property type="entry name" value="DIMETHYLADENOSINE TRANSFERASE 1, MITOCHONDRIAL"/>
    <property type="match status" value="1"/>
</dbReference>
<feature type="region of interest" description="Disordered" evidence="8">
    <location>
        <begin position="563"/>
        <end position="590"/>
    </location>
</feature>
<keyword evidence="10" id="KW-1185">Reference proteome</keyword>
<comment type="caution">
    <text evidence="9">The sequence shown here is derived from an EMBL/GenBank/DDBJ whole genome shotgun (WGS) entry which is preliminary data.</text>
</comment>
<dbReference type="Gene3D" id="3.40.50.150">
    <property type="entry name" value="Vaccinia Virus protein VP39"/>
    <property type="match status" value="1"/>
</dbReference>
<evidence type="ECO:0000256" key="7">
    <source>
        <dbReference type="ARBA" id="ARBA00024915"/>
    </source>
</evidence>
<evidence type="ECO:0000256" key="3">
    <source>
        <dbReference type="ARBA" id="ARBA00022603"/>
    </source>
</evidence>
<dbReference type="InterPro" id="IPR023165">
    <property type="entry name" value="rRNA_Ade_diMease-like_C"/>
</dbReference>
<evidence type="ECO:0000256" key="5">
    <source>
        <dbReference type="ARBA" id="ARBA00022691"/>
    </source>
</evidence>
<dbReference type="GO" id="GO:0005759">
    <property type="term" value="C:mitochondrial matrix"/>
    <property type="evidence" value="ECO:0007669"/>
    <property type="project" value="TreeGrafter"/>
</dbReference>
<evidence type="ECO:0000256" key="8">
    <source>
        <dbReference type="SAM" id="MobiDB-lite"/>
    </source>
</evidence>
<name>A0A9P4Z0E1_9HYPO</name>
<dbReference type="GO" id="GO:0032259">
    <property type="term" value="P:methylation"/>
    <property type="evidence" value="ECO:0007669"/>
    <property type="project" value="UniProtKB-KW"/>
</dbReference>
<dbReference type="GeneID" id="55967716"/>